<accession>A0ABT5AM85</accession>
<dbReference type="Proteomes" id="UP001212499">
    <property type="component" value="Unassembled WGS sequence"/>
</dbReference>
<comment type="caution">
    <text evidence="1">The sequence shown here is derived from an EMBL/GenBank/DDBJ whole genome shotgun (WGS) entry which is preliminary data.</text>
</comment>
<proteinExistence type="predicted"/>
<sequence length="49" mass="5535">MPRIFDANLGNTKQAAALRRVSNKTSMKFMGTHPHQKKIGFWAFGSQDN</sequence>
<dbReference type="RefSeq" id="WP_271730920.1">
    <property type="nucleotide sequence ID" value="NZ_JANQDP010000021.1"/>
</dbReference>
<protein>
    <submittedName>
        <fullName evidence="1">Uncharacterized protein</fullName>
    </submittedName>
</protein>
<organism evidence="1 2">
    <name type="scientific">Anabaenopsis arnoldii</name>
    <dbReference type="NCBI Taxonomy" id="2152938"/>
    <lineage>
        <taxon>Bacteria</taxon>
        <taxon>Bacillati</taxon>
        <taxon>Cyanobacteriota</taxon>
        <taxon>Cyanophyceae</taxon>
        <taxon>Nostocales</taxon>
        <taxon>Nodulariaceae</taxon>
        <taxon>Anabaenopsis</taxon>
    </lineage>
</organism>
<evidence type="ECO:0000313" key="2">
    <source>
        <dbReference type="Proteomes" id="UP001212499"/>
    </source>
</evidence>
<gene>
    <name evidence="1" type="ORF">PN457_01790</name>
</gene>
<name>A0ABT5AM85_9CYAN</name>
<keyword evidence="2" id="KW-1185">Reference proteome</keyword>
<reference evidence="1 2" key="1">
    <citation type="submission" date="2023-01" db="EMBL/GenBank/DDBJ databases">
        <title>Genomes from the Australian National Cyanobacteria Reference Collection.</title>
        <authorList>
            <person name="Willis A."/>
            <person name="Lee E.M.F."/>
        </authorList>
    </citation>
    <scope>NUCLEOTIDE SEQUENCE [LARGE SCALE GENOMIC DNA]</scope>
    <source>
        <strain evidence="1 2">CS-1033</strain>
    </source>
</reference>
<dbReference type="EMBL" id="JAQMUH010000023">
    <property type="protein sequence ID" value="MDB9538407.1"/>
    <property type="molecule type" value="Genomic_DNA"/>
</dbReference>
<evidence type="ECO:0000313" key="1">
    <source>
        <dbReference type="EMBL" id="MDB9538407.1"/>
    </source>
</evidence>